<evidence type="ECO:0000256" key="7">
    <source>
        <dbReference type="ARBA" id="ARBA00022927"/>
    </source>
</evidence>
<dbReference type="Pfam" id="PF05658">
    <property type="entry name" value="YadA_head"/>
    <property type="match status" value="3"/>
</dbReference>
<organism evidence="13 14">
    <name type="scientific">Tsuneonella suprasediminis</name>
    <dbReference type="NCBI Taxonomy" id="2306996"/>
    <lineage>
        <taxon>Bacteria</taxon>
        <taxon>Pseudomonadati</taxon>
        <taxon>Pseudomonadota</taxon>
        <taxon>Alphaproteobacteria</taxon>
        <taxon>Sphingomonadales</taxon>
        <taxon>Erythrobacteraceae</taxon>
        <taxon>Tsuneonella</taxon>
    </lineage>
</organism>
<comment type="caution">
    <text evidence="13">The sequence shown here is derived from an EMBL/GenBank/DDBJ whole genome shotgun (WGS) entry which is preliminary data.</text>
</comment>
<evidence type="ECO:0000256" key="5">
    <source>
        <dbReference type="ARBA" id="ARBA00022692"/>
    </source>
</evidence>
<dbReference type="GO" id="GO:0015031">
    <property type="term" value="P:protein transport"/>
    <property type="evidence" value="ECO:0007669"/>
    <property type="project" value="UniProtKB-KW"/>
</dbReference>
<name>A0A419QYQ7_9SPHN</name>
<dbReference type="InterPro" id="IPR045584">
    <property type="entry name" value="Pilin-like"/>
</dbReference>
<dbReference type="InterPro" id="IPR011049">
    <property type="entry name" value="Serralysin-like_metalloprot_C"/>
</dbReference>
<feature type="chain" id="PRO_5019556549" evidence="10">
    <location>
        <begin position="34"/>
        <end position="338"/>
    </location>
</feature>
<keyword evidence="7" id="KW-0653">Protein transport</keyword>
<evidence type="ECO:0000259" key="12">
    <source>
        <dbReference type="Pfam" id="PF05658"/>
    </source>
</evidence>
<dbReference type="RefSeq" id="WP_120111551.1">
    <property type="nucleotide sequence ID" value="NZ_RAHJ01000021.1"/>
</dbReference>
<reference evidence="13 14" key="1">
    <citation type="submission" date="2018-09" db="EMBL/GenBank/DDBJ databases">
        <title>Altererythrobacter sp.Ery1 and Ery12, the genome sequencing of novel strains in genus Alterythrobacter.</title>
        <authorList>
            <person name="Cheng H."/>
            <person name="Wu Y.-H."/>
            <person name="Fang C."/>
            <person name="Xu X.-W."/>
        </authorList>
    </citation>
    <scope>NUCLEOTIDE SEQUENCE [LARGE SCALE GENOMIC DNA]</scope>
    <source>
        <strain evidence="13 14">Ery12</strain>
    </source>
</reference>
<dbReference type="Proteomes" id="UP000284322">
    <property type="component" value="Unassembled WGS sequence"/>
</dbReference>
<keyword evidence="14" id="KW-1185">Reference proteome</keyword>
<keyword evidence="4" id="KW-1134">Transmembrane beta strand</keyword>
<dbReference type="CDD" id="cd12820">
    <property type="entry name" value="LbR_YadA-like"/>
    <property type="match status" value="1"/>
</dbReference>
<dbReference type="OrthoDB" id="7425341at2"/>
<sequence length="338" mass="33104">MAKYELSVGSRPTLAITLMSSMLCLLPASPAHADSTVECNVGPGINSSECGAVSVASGLASTAVGAFTKATGDKSTAVGVAADAGGDGSTAIGQTALATANNAIAVGRASTATFGNGIALGAGSAALATNSVAIGYGSLAGENNTVSVGREDAERRIVNVADGINSTDSANMGQLNKETTQRTAADAALQGNIDTNTAGIAANATAISGNTAGIAANTTAIATNTTDIAASMAAVASNIAGISANTARIDDLYAITDHDRRQAQRGTAVALALTAAPMPSQTGRTSYTFNLATYRGAQAAGLSLAHRVDSDNPFAITAGASFAGKGDIAARIGVAGEF</sequence>
<evidence type="ECO:0000313" key="14">
    <source>
        <dbReference type="Proteomes" id="UP000284322"/>
    </source>
</evidence>
<keyword evidence="8" id="KW-0472">Membrane</keyword>
<evidence type="ECO:0000256" key="6">
    <source>
        <dbReference type="ARBA" id="ARBA00022729"/>
    </source>
</evidence>
<dbReference type="AlphaFoldDB" id="A0A419QYQ7"/>
<protein>
    <submittedName>
        <fullName evidence="13">Uncharacterized protein</fullName>
    </submittedName>
</protein>
<feature type="domain" description="Trimeric autotransporter adhesin YadA-like head" evidence="12">
    <location>
        <begin position="56"/>
        <end position="79"/>
    </location>
</feature>
<feature type="signal peptide" evidence="10">
    <location>
        <begin position="1"/>
        <end position="33"/>
    </location>
</feature>
<evidence type="ECO:0000313" key="13">
    <source>
        <dbReference type="EMBL" id="RJX65974.1"/>
    </source>
</evidence>
<dbReference type="EMBL" id="RAHJ01000021">
    <property type="protein sequence ID" value="RJX65974.1"/>
    <property type="molecule type" value="Genomic_DNA"/>
</dbReference>
<proteinExistence type="predicted"/>
<evidence type="ECO:0000256" key="4">
    <source>
        <dbReference type="ARBA" id="ARBA00022452"/>
    </source>
</evidence>
<keyword evidence="6 10" id="KW-0732">Signal</keyword>
<keyword evidence="5" id="KW-0812">Transmembrane</keyword>
<dbReference type="SUPFAM" id="SSF101967">
    <property type="entry name" value="Adhesin YadA, collagen-binding domain"/>
    <property type="match status" value="1"/>
</dbReference>
<gene>
    <name evidence="13" type="ORF">D6858_13450</name>
</gene>
<feature type="domain" description="Trimeric autotransporter adhesin YadA-like C-terminal membrane anchor" evidence="11">
    <location>
        <begin position="278"/>
        <end position="334"/>
    </location>
</feature>
<evidence type="ECO:0000256" key="9">
    <source>
        <dbReference type="ARBA" id="ARBA00023237"/>
    </source>
</evidence>
<keyword evidence="9" id="KW-0998">Cell outer membrane</keyword>
<dbReference type="Gene3D" id="3.30.1300.30">
    <property type="entry name" value="GSPII I/J protein-like"/>
    <property type="match status" value="1"/>
</dbReference>
<dbReference type="InterPro" id="IPR005594">
    <property type="entry name" value="YadA_C"/>
</dbReference>
<evidence type="ECO:0000256" key="1">
    <source>
        <dbReference type="ARBA" id="ARBA00004241"/>
    </source>
</evidence>
<evidence type="ECO:0000256" key="8">
    <source>
        <dbReference type="ARBA" id="ARBA00023136"/>
    </source>
</evidence>
<dbReference type="Gene3D" id="2.150.10.10">
    <property type="entry name" value="Serralysin-like metalloprotease, C-terminal"/>
    <property type="match status" value="1"/>
</dbReference>
<dbReference type="Pfam" id="PF03895">
    <property type="entry name" value="YadA_anchor"/>
    <property type="match status" value="1"/>
</dbReference>
<evidence type="ECO:0000256" key="3">
    <source>
        <dbReference type="ARBA" id="ARBA00022448"/>
    </source>
</evidence>
<dbReference type="GO" id="GO:0009986">
    <property type="term" value="C:cell surface"/>
    <property type="evidence" value="ECO:0007669"/>
    <property type="project" value="UniProtKB-SubCell"/>
</dbReference>
<dbReference type="InterPro" id="IPR008640">
    <property type="entry name" value="Adhesin_Head_dom"/>
</dbReference>
<comment type="subcellular location">
    <subcellularLocation>
        <location evidence="2">Cell outer membrane</location>
    </subcellularLocation>
    <subcellularLocation>
        <location evidence="1">Cell surface</location>
    </subcellularLocation>
</comment>
<feature type="domain" description="Trimeric autotransporter adhesin YadA-like head" evidence="12">
    <location>
        <begin position="116"/>
        <end position="138"/>
    </location>
</feature>
<keyword evidence="3" id="KW-0813">Transport</keyword>
<evidence type="ECO:0000259" key="11">
    <source>
        <dbReference type="Pfam" id="PF03895"/>
    </source>
</evidence>
<dbReference type="GO" id="GO:0009279">
    <property type="term" value="C:cell outer membrane"/>
    <property type="evidence" value="ECO:0007669"/>
    <property type="project" value="UniProtKB-SubCell"/>
</dbReference>
<accession>A0A419QYQ7</accession>
<feature type="domain" description="Trimeric autotransporter adhesin YadA-like head" evidence="12">
    <location>
        <begin position="84"/>
        <end position="108"/>
    </location>
</feature>
<dbReference type="SUPFAM" id="SSF54523">
    <property type="entry name" value="Pili subunits"/>
    <property type="match status" value="1"/>
</dbReference>
<evidence type="ECO:0000256" key="10">
    <source>
        <dbReference type="SAM" id="SignalP"/>
    </source>
</evidence>
<evidence type="ECO:0000256" key="2">
    <source>
        <dbReference type="ARBA" id="ARBA00004442"/>
    </source>
</evidence>